<protein>
    <submittedName>
        <fullName evidence="1">DUF3445 domain-containing protein</fullName>
    </submittedName>
</protein>
<evidence type="ECO:0000313" key="1">
    <source>
        <dbReference type="EMBL" id="PTE15035.1"/>
    </source>
</evidence>
<comment type="caution">
    <text evidence="1">The sequence shown here is derived from an EMBL/GenBank/DDBJ whole genome shotgun (WGS) entry which is preliminary data.</text>
</comment>
<name>A0A2T4JAV1_FUSBL</name>
<accession>A0A2T4JAV1</accession>
<dbReference type="EMBL" id="PZKE01000005">
    <property type="protein sequence ID" value="PTE15035.1"/>
    <property type="molecule type" value="Genomic_DNA"/>
</dbReference>
<dbReference type="AlphaFoldDB" id="A0A2T4JAV1"/>
<keyword evidence="2" id="KW-1185">Reference proteome</keyword>
<proteinExistence type="predicted"/>
<reference evidence="1 2" key="1">
    <citation type="submission" date="2018-03" db="EMBL/GenBank/DDBJ databases">
        <title>Rhodobacter blasticus.</title>
        <authorList>
            <person name="Meyer T.E."/>
            <person name="Miller S."/>
            <person name="Lodha T."/>
            <person name="Gandham S."/>
            <person name="Chintalapati S."/>
            <person name="Chintalapati V.R."/>
        </authorList>
    </citation>
    <scope>NUCLEOTIDE SEQUENCE [LARGE SCALE GENOMIC DNA]</scope>
    <source>
        <strain evidence="1 2">DSM 2131</strain>
    </source>
</reference>
<dbReference type="Proteomes" id="UP000241362">
    <property type="component" value="Unassembled WGS sequence"/>
</dbReference>
<dbReference type="RefSeq" id="WP_107672809.1">
    <property type="nucleotide sequence ID" value="NZ_PZKE01000005.1"/>
</dbReference>
<evidence type="ECO:0000313" key="2">
    <source>
        <dbReference type="Proteomes" id="UP000241362"/>
    </source>
</evidence>
<sequence>MQDEPVFQSRLPFLPWMDPRTARLPGILPVEVDDWLAVDDAFAGQMALRDRLIDQAEPRVHALLPEGRPAADELYARVLDRLTRTPGYAVGPTAVLRPDGVEVPLGPAMPLRTLGRLVQEDLCLLEAGEGGEHRLTGAILCFPASWTLAQKLGRGLLGIHEPVPPYDEGLARRVQRLFDAIRPEQPLWRMNYLTYDDWALHQPRREGEKRPRPEGHFFVRCERQCLLRLPETRAVVFSIHTYVVKADTLSPAEQAALREAVH</sequence>
<gene>
    <name evidence="1" type="ORF">C5F44_07055</name>
</gene>
<dbReference type="Pfam" id="PF11927">
    <property type="entry name" value="HODM_asu-like"/>
    <property type="match status" value="1"/>
</dbReference>
<dbReference type="InterPro" id="IPR021848">
    <property type="entry name" value="HODM_asu-like"/>
</dbReference>
<organism evidence="1 2">
    <name type="scientific">Fuscovulum blasticum DSM 2131</name>
    <dbReference type="NCBI Taxonomy" id="1188250"/>
    <lineage>
        <taxon>Bacteria</taxon>
        <taxon>Pseudomonadati</taxon>
        <taxon>Pseudomonadota</taxon>
        <taxon>Alphaproteobacteria</taxon>
        <taxon>Rhodobacterales</taxon>
        <taxon>Paracoccaceae</taxon>
        <taxon>Pseudogemmobacter</taxon>
    </lineage>
</organism>